<dbReference type="PRINTS" id="PR00480">
    <property type="entry name" value="ASTACIN"/>
</dbReference>
<keyword evidence="1 2" id="KW-0378">Hydrolase</keyword>
<feature type="domain" description="Peptidase M12A" evidence="4">
    <location>
        <begin position="829"/>
        <end position="1029"/>
    </location>
</feature>
<feature type="binding site" evidence="1">
    <location>
        <position position="928"/>
    </location>
    <ligand>
        <name>Zn(2+)</name>
        <dbReference type="ChEBI" id="CHEBI:29105"/>
        <note>catalytic</note>
    </ligand>
</feature>
<dbReference type="SUPFAM" id="SSF56672">
    <property type="entry name" value="DNA/RNA polymerases"/>
    <property type="match status" value="1"/>
</dbReference>
<evidence type="ECO:0000256" key="3">
    <source>
        <dbReference type="SAM" id="MobiDB-lite"/>
    </source>
</evidence>
<organism evidence="5 6">
    <name type="scientific">Scomber scombrus</name>
    <name type="common">Atlantic mackerel</name>
    <name type="synonym">Scomber vernalis</name>
    <dbReference type="NCBI Taxonomy" id="13677"/>
    <lineage>
        <taxon>Eukaryota</taxon>
        <taxon>Metazoa</taxon>
        <taxon>Chordata</taxon>
        <taxon>Craniata</taxon>
        <taxon>Vertebrata</taxon>
        <taxon>Euteleostomi</taxon>
        <taxon>Actinopterygii</taxon>
        <taxon>Neopterygii</taxon>
        <taxon>Teleostei</taxon>
        <taxon>Neoteleostei</taxon>
        <taxon>Acanthomorphata</taxon>
        <taxon>Pelagiaria</taxon>
        <taxon>Scombriformes</taxon>
        <taxon>Scombridae</taxon>
        <taxon>Scomber</taxon>
    </lineage>
</organism>
<feature type="binding site" evidence="1">
    <location>
        <position position="932"/>
    </location>
    <ligand>
        <name>Zn(2+)</name>
        <dbReference type="ChEBI" id="CHEBI:29105"/>
        <note>catalytic</note>
    </ligand>
</feature>
<dbReference type="GO" id="GO:0008270">
    <property type="term" value="F:zinc ion binding"/>
    <property type="evidence" value="ECO:0007669"/>
    <property type="project" value="UniProtKB-UniRule"/>
</dbReference>
<evidence type="ECO:0000256" key="2">
    <source>
        <dbReference type="RuleBase" id="RU361183"/>
    </source>
</evidence>
<dbReference type="PANTHER" id="PTHR10127">
    <property type="entry name" value="DISCOIDIN, CUB, EGF, LAMININ , AND ZINC METALLOPROTEASE DOMAIN CONTAINING"/>
    <property type="match status" value="1"/>
</dbReference>
<feature type="region of interest" description="Disordered" evidence="3">
    <location>
        <begin position="358"/>
        <end position="395"/>
    </location>
</feature>
<keyword evidence="1 2" id="KW-0645">Protease</keyword>
<gene>
    <name evidence="5" type="ORF">FSCOSCO3_A021151</name>
</gene>
<dbReference type="InterPro" id="IPR024079">
    <property type="entry name" value="MetalloPept_cat_dom_sf"/>
</dbReference>
<keyword evidence="1 2" id="KW-0862">Zinc</keyword>
<feature type="compositionally biased region" description="Polar residues" evidence="3">
    <location>
        <begin position="33"/>
        <end position="49"/>
    </location>
</feature>
<accession>A0AAV1NT28</accession>
<name>A0AAV1NT28_SCOSC</name>
<dbReference type="SUPFAM" id="SSF50630">
    <property type="entry name" value="Acid proteases"/>
    <property type="match status" value="1"/>
</dbReference>
<protein>
    <recommendedName>
        <fullName evidence="2">Metalloendopeptidase</fullName>
        <ecNumber evidence="2">3.4.24.-</ecNumber>
    </recommendedName>
</protein>
<dbReference type="PROSITE" id="PS51864">
    <property type="entry name" value="ASTACIN"/>
    <property type="match status" value="1"/>
</dbReference>
<dbReference type="GO" id="GO:0006508">
    <property type="term" value="P:proteolysis"/>
    <property type="evidence" value="ECO:0007669"/>
    <property type="project" value="UniProtKB-KW"/>
</dbReference>
<feature type="compositionally biased region" description="Pro residues" evidence="3">
    <location>
        <begin position="363"/>
        <end position="377"/>
    </location>
</feature>
<dbReference type="SMART" id="SM00235">
    <property type="entry name" value="ZnMc"/>
    <property type="match status" value="1"/>
</dbReference>
<comment type="caution">
    <text evidence="5">The sequence shown here is derived from an EMBL/GenBank/DDBJ whole genome shotgun (WGS) entry which is preliminary data.</text>
</comment>
<dbReference type="InterPro" id="IPR006026">
    <property type="entry name" value="Peptidase_Metallo"/>
</dbReference>
<dbReference type="Gene3D" id="3.30.70.270">
    <property type="match status" value="1"/>
</dbReference>
<dbReference type="InterPro" id="IPR043128">
    <property type="entry name" value="Rev_trsase/Diguanyl_cyclase"/>
</dbReference>
<dbReference type="SUPFAM" id="SSF55486">
    <property type="entry name" value="Metalloproteases ('zincins'), catalytic domain"/>
    <property type="match status" value="1"/>
</dbReference>
<dbReference type="PANTHER" id="PTHR10127:SF779">
    <property type="entry name" value="METALLOENDOPEPTIDASE"/>
    <property type="match status" value="1"/>
</dbReference>
<dbReference type="Proteomes" id="UP001314229">
    <property type="component" value="Unassembled WGS sequence"/>
</dbReference>
<dbReference type="InterPro" id="IPR043502">
    <property type="entry name" value="DNA/RNA_pol_sf"/>
</dbReference>
<reference evidence="5 6" key="1">
    <citation type="submission" date="2024-01" db="EMBL/GenBank/DDBJ databases">
        <authorList>
            <person name="Alioto T."/>
            <person name="Alioto T."/>
            <person name="Gomez Garrido J."/>
        </authorList>
    </citation>
    <scope>NUCLEOTIDE SEQUENCE [LARGE SCALE GENOMIC DNA]</scope>
</reference>
<evidence type="ECO:0000313" key="6">
    <source>
        <dbReference type="Proteomes" id="UP001314229"/>
    </source>
</evidence>
<comment type="cofactor">
    <cofactor evidence="1 2">
        <name>Zn(2+)</name>
        <dbReference type="ChEBI" id="CHEBI:29105"/>
    </cofactor>
    <text evidence="1 2">Binds 1 zinc ion per subunit.</text>
</comment>
<proteinExistence type="predicted"/>
<feature type="compositionally biased region" description="Basic and acidic residues" evidence="3">
    <location>
        <begin position="380"/>
        <end position="392"/>
    </location>
</feature>
<dbReference type="InterPro" id="IPR001506">
    <property type="entry name" value="Peptidase_M12A"/>
</dbReference>
<dbReference type="EC" id="3.4.24.-" evidence="2"/>
<keyword evidence="1 2" id="KW-0482">Metalloprotease</keyword>
<feature type="region of interest" description="Disordered" evidence="3">
    <location>
        <begin position="1"/>
        <end position="49"/>
    </location>
</feature>
<dbReference type="EMBL" id="CAWUFR010000054">
    <property type="protein sequence ID" value="CAK6961964.1"/>
    <property type="molecule type" value="Genomic_DNA"/>
</dbReference>
<feature type="active site" evidence="1">
    <location>
        <position position="929"/>
    </location>
</feature>
<sequence>MVEQHSRAGNQRCDSKFPTKQPSLQDTDKVLPPNQNIPASSQFEPASSQADCARIPWPGLDSPSAEGASYQDAMILQLETVSIAANQSNYMSPSGRNYVPMTPATQTSAPKGDVSFATNQANHMSLLTPGRIGDRASGDQWDYCNPMADRSGCASGDPPHSGPVSFPDSTALLTTALAQALAAAIAGAPTANAATTHQTKGQVKAGRYNGSTDWETYWAQFQLIARANQWDKTESAVQLAAALEGEARRVLLDLSEMDMTDPLAIAWAIETQFGDPTSKSTTRRLFNERTRREAELRHLARKAFPEFSEEKRFILTKEAFISGLTPDRLREQVRLSNPLSWEGALECAQEVEQIFTESWNVKPPQPSRPRPFYPPPTQRDAQRPPRPQDYRGPRRLAGDVARGVTFSTIALNSTIPCQLPNASRPKVSRVWSLINGKSVSTLMDSGSTVTIIRPDMLPEDLQWCSTVRPLITKFKRECLLGFDFMKDTNTVLDVGQRTVTFMDGPPLPLIADDDLCKSVQAPSTSDRLPPDTGTTVWPTDLCPELPESPSECVVRLEPSPIVSSQGPQPSTSWTDTHSQELTTLPGVDVVRDKGQLGLIPLSTGAVVYQDLPVKLTGSDPQLCLTGELAANNAAGNGSITCCIPQSPPTQEETIKVVLEMSAQGVSTVEEKVRAVRDWPVPKNASEVRSFLGLASYYHRFIAMFSTVAAPLNQLTCKNVRFVWGPEQQQAFDALKSSLCQSPVLTTQIRRGIKVGVFLLWMVQIQTVSSLAGKRGNSENAEVASIEEDTSRELSVGELLERANRDRHPDIDEPTLIGGDIAIKSEADRNADPCTSRGCLWLKYSDGKVYIPYYIANHYSSREVSIITRGLESFSSVSCIRFRPYQQGDSEWLNIESRQGCYSFVGRQGSGQTVSLSRQGCLYHGTVQHELLHALGFNHEQTRSDRDNHIRVYWENIIDDMKYNFNKINTLNQGTPYDYNSVMQYEKYAFSKNNYPTMLPIPNNNVAFGQATQMSRNDIDRLNRLYKCCEY</sequence>
<comment type="caution">
    <text evidence="1">Lacks conserved residue(s) required for the propagation of feature annotation.</text>
</comment>
<evidence type="ECO:0000259" key="4">
    <source>
        <dbReference type="PROSITE" id="PS51864"/>
    </source>
</evidence>
<evidence type="ECO:0000313" key="5">
    <source>
        <dbReference type="EMBL" id="CAK6961964.1"/>
    </source>
</evidence>
<keyword evidence="6" id="KW-1185">Reference proteome</keyword>
<keyword evidence="1 2" id="KW-0479">Metal-binding</keyword>
<evidence type="ECO:0000256" key="1">
    <source>
        <dbReference type="PROSITE-ProRule" id="PRU01211"/>
    </source>
</evidence>
<dbReference type="AlphaFoldDB" id="A0AAV1NT28"/>
<dbReference type="Gene3D" id="3.40.390.10">
    <property type="entry name" value="Collagenase (Catalytic Domain)"/>
    <property type="match status" value="1"/>
</dbReference>
<feature type="binding site" evidence="1">
    <location>
        <position position="938"/>
    </location>
    <ligand>
        <name>Zn(2+)</name>
        <dbReference type="ChEBI" id="CHEBI:29105"/>
        <note>catalytic</note>
    </ligand>
</feature>
<dbReference type="FunFam" id="3.30.70.270:FF:000045">
    <property type="entry name" value="Transposon Tf2-7 polyprotein"/>
    <property type="match status" value="1"/>
</dbReference>
<dbReference type="GO" id="GO:0004222">
    <property type="term" value="F:metalloendopeptidase activity"/>
    <property type="evidence" value="ECO:0007669"/>
    <property type="project" value="UniProtKB-UniRule"/>
</dbReference>
<dbReference type="Pfam" id="PF01400">
    <property type="entry name" value="Astacin"/>
    <property type="match status" value="1"/>
</dbReference>
<dbReference type="InterPro" id="IPR021109">
    <property type="entry name" value="Peptidase_aspartic_dom_sf"/>
</dbReference>